<dbReference type="GO" id="GO:0030145">
    <property type="term" value="F:manganese ion binding"/>
    <property type="evidence" value="ECO:0007669"/>
    <property type="project" value="TreeGrafter"/>
</dbReference>
<dbReference type="Pfam" id="PF13288">
    <property type="entry name" value="DXPR_C"/>
    <property type="match status" value="1"/>
</dbReference>
<dbReference type="Gene3D" id="1.10.1740.10">
    <property type="match status" value="1"/>
</dbReference>
<evidence type="ECO:0000256" key="3">
    <source>
        <dbReference type="ARBA" id="ARBA00022723"/>
    </source>
</evidence>
<protein>
    <recommendedName>
        <fullName evidence="9">1-deoxy-D-xylulose 5-phosphate reductoisomerase</fullName>
        <shortName evidence="9">DXP reductoisomerase</shortName>
        <ecNumber evidence="9">1.1.1.267</ecNumber>
    </recommendedName>
    <alternativeName>
        <fullName evidence="9">1-deoxyxylulose-5-phosphate reductoisomerase</fullName>
    </alternativeName>
    <alternativeName>
        <fullName evidence="9">2-C-methyl-D-erythritol 4-phosphate synthase</fullName>
    </alternativeName>
</protein>
<feature type="binding site" evidence="9">
    <location>
        <position position="183"/>
    </location>
    <ligand>
        <name>Mn(2+)</name>
        <dbReference type="ChEBI" id="CHEBI:29035"/>
    </ligand>
</feature>
<dbReference type="PANTHER" id="PTHR30525:SF0">
    <property type="entry name" value="1-DEOXY-D-XYLULOSE 5-PHOSPHATE REDUCTOISOMERASE, CHLOROPLASTIC"/>
    <property type="match status" value="1"/>
</dbReference>
<dbReference type="SUPFAM" id="SSF55347">
    <property type="entry name" value="Glyceraldehyde-3-phosphate dehydrogenase-like, C-terminal domain"/>
    <property type="match status" value="1"/>
</dbReference>
<dbReference type="FunFam" id="3.40.50.720:FF:000045">
    <property type="entry name" value="1-deoxy-D-xylulose 5-phosphate reductoisomerase"/>
    <property type="match status" value="1"/>
</dbReference>
<feature type="binding site" evidence="9">
    <location>
        <position position="185"/>
    </location>
    <ligand>
        <name>Mn(2+)</name>
        <dbReference type="ChEBI" id="CHEBI:29035"/>
    </ligand>
</feature>
<dbReference type="EC" id="1.1.1.267" evidence="9"/>
<feature type="binding site" evidence="9">
    <location>
        <position position="248"/>
    </location>
    <ligand>
        <name>1-deoxy-D-xylulose 5-phosphate</name>
        <dbReference type="ChEBI" id="CHEBI:57792"/>
    </ligand>
</feature>
<feature type="binding site" evidence="9">
    <location>
        <position position="158"/>
    </location>
    <ligand>
        <name>1-deoxy-D-xylulose 5-phosphate</name>
        <dbReference type="ChEBI" id="CHEBI:57792"/>
    </ligand>
</feature>
<feature type="binding site" evidence="9">
    <location>
        <position position="257"/>
    </location>
    <ligand>
        <name>Mn(2+)</name>
        <dbReference type="ChEBI" id="CHEBI:29035"/>
    </ligand>
</feature>
<keyword evidence="9" id="KW-0460">Magnesium</keyword>
<dbReference type="Gene3D" id="3.40.50.720">
    <property type="entry name" value="NAD(P)-binding Rossmann-like Domain"/>
    <property type="match status" value="1"/>
</dbReference>
<feature type="binding site" evidence="9">
    <location>
        <position position="257"/>
    </location>
    <ligand>
        <name>1-deoxy-D-xylulose 5-phosphate</name>
        <dbReference type="ChEBI" id="CHEBI:57792"/>
    </ligand>
</feature>
<dbReference type="Pfam" id="PF08436">
    <property type="entry name" value="DXP_redisom_C"/>
    <property type="match status" value="1"/>
</dbReference>
<dbReference type="InterPro" id="IPR036169">
    <property type="entry name" value="DXPR_C_sf"/>
</dbReference>
<evidence type="ECO:0000259" key="11">
    <source>
        <dbReference type="Pfam" id="PF08436"/>
    </source>
</evidence>
<feature type="binding site" evidence="9">
    <location>
        <position position="253"/>
    </location>
    <ligand>
        <name>1-deoxy-D-xylulose 5-phosphate</name>
        <dbReference type="ChEBI" id="CHEBI:57792"/>
    </ligand>
</feature>
<evidence type="ECO:0000313" key="13">
    <source>
        <dbReference type="EMBL" id="EIG52381.1"/>
    </source>
</evidence>
<evidence type="ECO:0000256" key="7">
    <source>
        <dbReference type="ARBA" id="ARBA00023229"/>
    </source>
</evidence>
<dbReference type="OrthoDB" id="9806546at2"/>
<keyword evidence="6 9" id="KW-0464">Manganese</keyword>
<comment type="cofactor">
    <cofactor evidence="9">
        <name>Mg(2+)</name>
        <dbReference type="ChEBI" id="CHEBI:18420"/>
    </cofactor>
    <cofactor evidence="9">
        <name>Mn(2+)</name>
        <dbReference type="ChEBI" id="CHEBI:29035"/>
    </cofactor>
</comment>
<feature type="domain" description="DXP reductoisomerase C-terminal" evidence="12">
    <location>
        <begin position="297"/>
        <end position="413"/>
    </location>
</feature>
<feature type="binding site" evidence="9">
    <location>
        <position position="185"/>
    </location>
    <ligand>
        <name>1-deoxy-D-xylulose 5-phosphate</name>
        <dbReference type="ChEBI" id="CHEBI:57792"/>
    </ligand>
</feature>
<feature type="domain" description="1-deoxy-D-xylulose 5-phosphate reductoisomerase C-terminal" evidence="11">
    <location>
        <begin position="179"/>
        <end position="265"/>
    </location>
</feature>
<dbReference type="GO" id="GO:0070402">
    <property type="term" value="F:NADPH binding"/>
    <property type="evidence" value="ECO:0007669"/>
    <property type="project" value="InterPro"/>
</dbReference>
<evidence type="ECO:0000259" key="12">
    <source>
        <dbReference type="Pfam" id="PF13288"/>
    </source>
</evidence>
<dbReference type="UniPathway" id="UPA00056">
    <property type="reaction ID" value="UER00092"/>
</dbReference>
<dbReference type="STRING" id="596152.DesU5LDRAFT_0676"/>
<dbReference type="SUPFAM" id="SSF69055">
    <property type="entry name" value="1-deoxy-D-xylulose-5-phosphate reductoisomerase, C-terminal domain"/>
    <property type="match status" value="1"/>
</dbReference>
<dbReference type="EMBL" id="JH600068">
    <property type="protein sequence ID" value="EIG52381.1"/>
    <property type="molecule type" value="Genomic_DNA"/>
</dbReference>
<gene>
    <name evidence="9" type="primary">dxr</name>
    <name evidence="13" type="ORF">DesU5LDRAFT_0676</name>
</gene>
<dbReference type="InterPro" id="IPR013644">
    <property type="entry name" value="DXP_reductoisomerase_C"/>
</dbReference>
<evidence type="ECO:0000256" key="5">
    <source>
        <dbReference type="ARBA" id="ARBA00023002"/>
    </source>
</evidence>
<organism evidence="13">
    <name type="scientific">Desulfovibrio sp. U5L</name>
    <dbReference type="NCBI Taxonomy" id="596152"/>
    <lineage>
        <taxon>Bacteria</taxon>
        <taxon>Pseudomonadati</taxon>
        <taxon>Thermodesulfobacteriota</taxon>
        <taxon>Desulfovibrionia</taxon>
        <taxon>Desulfovibrionales</taxon>
        <taxon>Desulfovibrionaceae</taxon>
        <taxon>Desulfovibrio</taxon>
    </lineage>
</organism>
<dbReference type="GO" id="GO:0016853">
    <property type="term" value="F:isomerase activity"/>
    <property type="evidence" value="ECO:0007669"/>
    <property type="project" value="UniProtKB-KW"/>
</dbReference>
<evidence type="ECO:0000256" key="1">
    <source>
        <dbReference type="ARBA" id="ARBA00005094"/>
    </source>
</evidence>
<dbReference type="PIRSF" id="PIRSF006205">
    <property type="entry name" value="Dxp_reductismrs"/>
    <property type="match status" value="1"/>
</dbReference>
<feature type="domain" description="1-deoxy-D-xylulose 5-phosphate reductoisomerase N-terminal" evidence="10">
    <location>
        <begin position="38"/>
        <end position="165"/>
    </location>
</feature>
<dbReference type="InterPro" id="IPR013512">
    <property type="entry name" value="DXP_reductoisomerase_N"/>
</dbReference>
<feature type="binding site" evidence="9">
    <location>
        <position position="157"/>
    </location>
    <ligand>
        <name>NADPH</name>
        <dbReference type="ChEBI" id="CHEBI:57783"/>
    </ligand>
</feature>
<feature type="binding site" evidence="9">
    <location>
        <position position="44"/>
    </location>
    <ligand>
        <name>NADPH</name>
        <dbReference type="ChEBI" id="CHEBI:57783"/>
    </ligand>
</feature>
<feature type="binding site" evidence="9">
    <location>
        <position position="254"/>
    </location>
    <ligand>
        <name>1-deoxy-D-xylulose 5-phosphate</name>
        <dbReference type="ChEBI" id="CHEBI:57792"/>
    </ligand>
</feature>
<feature type="binding site" evidence="9">
    <location>
        <position position="45"/>
    </location>
    <ligand>
        <name>NADPH</name>
        <dbReference type="ChEBI" id="CHEBI:57783"/>
    </ligand>
</feature>
<feature type="binding site" evidence="9">
    <location>
        <position position="235"/>
    </location>
    <ligand>
        <name>1-deoxy-D-xylulose 5-phosphate</name>
        <dbReference type="ChEBI" id="CHEBI:57792"/>
    </ligand>
</feature>
<dbReference type="HOGENOM" id="CLU_035714_0_1_7"/>
<dbReference type="HAMAP" id="MF_00183">
    <property type="entry name" value="DXP_reductoisom"/>
    <property type="match status" value="1"/>
</dbReference>
<feature type="binding site" evidence="9">
    <location>
        <position position="212"/>
    </location>
    <ligand>
        <name>1-deoxy-D-xylulose 5-phosphate</name>
        <dbReference type="ChEBI" id="CHEBI:57792"/>
    </ligand>
</feature>
<reference evidence="13" key="1">
    <citation type="submission" date="2011-11" db="EMBL/GenBank/DDBJ databases">
        <title>Improved High-Quality Draft sequence of Desulfovibrio sp. U5L.</title>
        <authorList>
            <consortium name="US DOE Joint Genome Institute"/>
            <person name="Lucas S."/>
            <person name="Han J."/>
            <person name="Lapidus A."/>
            <person name="Cheng J.-F."/>
            <person name="Goodwin L."/>
            <person name="Pitluck S."/>
            <person name="Peters L."/>
            <person name="Ovchinnikova G."/>
            <person name="Held B."/>
            <person name="Detter J.C."/>
            <person name="Han C."/>
            <person name="Tapia R."/>
            <person name="Land M."/>
            <person name="Hauser L."/>
            <person name="Kyrpides N."/>
            <person name="Ivanova N."/>
            <person name="Pagani I."/>
            <person name="Gabster J."/>
            <person name="Walker C."/>
            <person name="Stolyar S."/>
            <person name="Stahl D."/>
            <person name="Arkin A."/>
            <person name="Dehal P."/>
            <person name="Hazen T."/>
            <person name="Woyke T."/>
        </authorList>
    </citation>
    <scope>NUCLEOTIDE SEQUENCE [LARGE SCALE GENOMIC DNA]</scope>
    <source>
        <strain evidence="13">U5L</strain>
    </source>
</reference>
<proteinExistence type="inferred from homology"/>
<comment type="pathway">
    <text evidence="1 9">Isoprenoid biosynthesis; isopentenyl diphosphate biosynthesis via DXP pathway; isopentenyl diphosphate from 1-deoxy-D-xylulose 5-phosphate: step 1/6.</text>
</comment>
<keyword evidence="7 9" id="KW-0414">Isoprene biosynthesis</keyword>
<sequence length="423" mass="43351">MTKHPAGQPALVPASPAPTGAGYISSLAVTAPDRPRRLAVLGATGSIGVSALRVAAEHPDKYAVVGLAGATNVKRLAEQAAAFRPPVLAVLTDDGARELAALLPAGYRPDILVGPDGYAAMARLPEVDVVVSAIVGAAGLVPTLAAVAAGKVVALANKESLVLAGDLIRELARSSGAVILPVDSEHNALFQALGGAGLPDLPLVERLVLTASGGPFRTMPKAAIKAATPAMALNHPTWSMGPKISVDSATLMNKGLEVIEACRLYGLPVSQVEVVVHPQSIVHSLAQLHDGSLLAHLGPPDMRVAIAYCLGYPERLPLSGPRVDLVKLASLTFEAPREDAFPCLSLARQALAAGPSHTVVLNAANEAAVALFLAGELPFMAIAATIEAALQAHAGCPVADATAIMDLDERVREAAAKRAKGRK</sequence>
<dbReference type="eggNOG" id="COG0743">
    <property type="taxonomic scope" value="Bacteria"/>
</dbReference>
<evidence type="ECO:0000256" key="4">
    <source>
        <dbReference type="ARBA" id="ARBA00022857"/>
    </source>
</evidence>
<comment type="caution">
    <text evidence="9">Lacks conserved residue(s) required for the propagation of feature annotation.</text>
</comment>
<dbReference type="GO" id="GO:0051484">
    <property type="term" value="P:isopentenyl diphosphate biosynthetic process, methylerythritol 4-phosphate pathway involved in terpenoid biosynthetic process"/>
    <property type="evidence" value="ECO:0007669"/>
    <property type="project" value="UniProtKB-ARBA"/>
</dbReference>
<feature type="binding site" evidence="9">
    <location>
        <position position="47"/>
    </location>
    <ligand>
        <name>NADPH</name>
        <dbReference type="ChEBI" id="CHEBI:57783"/>
    </ligand>
</feature>
<feature type="binding site" evidence="9">
    <location>
        <position position="70"/>
    </location>
    <ligand>
        <name>NADPH</name>
        <dbReference type="ChEBI" id="CHEBI:57783"/>
    </ligand>
</feature>
<evidence type="ECO:0000256" key="9">
    <source>
        <dbReference type="HAMAP-Rule" id="MF_00183"/>
    </source>
</evidence>
<keyword evidence="3 9" id="KW-0479">Metal-binding</keyword>
<dbReference type="GO" id="GO:0030604">
    <property type="term" value="F:1-deoxy-D-xylulose-5-phosphate reductoisomerase activity"/>
    <property type="evidence" value="ECO:0007669"/>
    <property type="project" value="UniProtKB-UniRule"/>
</dbReference>
<dbReference type="AlphaFoldDB" id="I2PXX5"/>
<evidence type="ECO:0000256" key="8">
    <source>
        <dbReference type="ARBA" id="ARBA00048543"/>
    </source>
</evidence>
<dbReference type="InterPro" id="IPR003821">
    <property type="entry name" value="DXP_reductoisomerase"/>
</dbReference>
<feature type="binding site" evidence="9">
    <location>
        <position position="72"/>
    </location>
    <ligand>
        <name>NADPH</name>
        <dbReference type="ChEBI" id="CHEBI:57783"/>
    </ligand>
</feature>
<name>I2PXX5_9BACT</name>
<comment type="similarity">
    <text evidence="2 9">Belongs to the DXR family.</text>
</comment>
<feature type="binding site" evidence="9">
    <location>
        <position position="46"/>
    </location>
    <ligand>
        <name>NADPH</name>
        <dbReference type="ChEBI" id="CHEBI:57783"/>
    </ligand>
</feature>
<evidence type="ECO:0000259" key="10">
    <source>
        <dbReference type="Pfam" id="PF02670"/>
    </source>
</evidence>
<accession>I2PXX5</accession>
<keyword evidence="4 9" id="KW-0521">NADP</keyword>
<dbReference type="SUPFAM" id="SSF51735">
    <property type="entry name" value="NAD(P)-binding Rossmann-fold domains"/>
    <property type="match status" value="1"/>
</dbReference>
<feature type="binding site" evidence="9">
    <location>
        <position position="159"/>
    </location>
    <ligand>
        <name>NADPH</name>
        <dbReference type="ChEBI" id="CHEBI:57783"/>
    </ligand>
</feature>
<keyword evidence="5 9" id="KW-0560">Oxidoreductase</keyword>
<dbReference type="PANTHER" id="PTHR30525">
    <property type="entry name" value="1-DEOXY-D-XYLULOSE 5-PHOSPHATE REDUCTOISOMERASE"/>
    <property type="match status" value="1"/>
</dbReference>
<dbReference type="InterPro" id="IPR036291">
    <property type="entry name" value="NAD(P)-bd_dom_sf"/>
</dbReference>
<feature type="binding site" evidence="9">
    <location>
        <position position="241"/>
    </location>
    <ligand>
        <name>NADPH</name>
        <dbReference type="ChEBI" id="CHEBI:57783"/>
    </ligand>
</feature>
<dbReference type="NCBIfam" id="TIGR00243">
    <property type="entry name" value="Dxr"/>
    <property type="match status" value="1"/>
</dbReference>
<dbReference type="InterPro" id="IPR026877">
    <property type="entry name" value="DXPR_C"/>
</dbReference>
<evidence type="ECO:0000256" key="6">
    <source>
        <dbReference type="ARBA" id="ARBA00023211"/>
    </source>
</evidence>
<dbReference type="Pfam" id="PF02670">
    <property type="entry name" value="DXP_reductoisom"/>
    <property type="match status" value="1"/>
</dbReference>
<comment type="function">
    <text evidence="9">Catalyzes the NADPH-dependent rearrangement and reduction of 1-deoxy-D-xylulose-5-phosphate (DXP) to 2-C-methyl-D-erythritol 4-phosphate (MEP).</text>
</comment>
<comment type="catalytic activity">
    <reaction evidence="8">
        <text>2-C-methyl-D-erythritol 4-phosphate + NADP(+) = 1-deoxy-D-xylulose 5-phosphate + NADPH + H(+)</text>
        <dbReference type="Rhea" id="RHEA:13717"/>
        <dbReference type="ChEBI" id="CHEBI:15378"/>
        <dbReference type="ChEBI" id="CHEBI:57783"/>
        <dbReference type="ChEBI" id="CHEBI:57792"/>
        <dbReference type="ChEBI" id="CHEBI:58262"/>
        <dbReference type="ChEBI" id="CHEBI:58349"/>
        <dbReference type="EC" id="1.1.1.267"/>
    </reaction>
    <physiologicalReaction direction="right-to-left" evidence="8">
        <dbReference type="Rhea" id="RHEA:13719"/>
    </physiologicalReaction>
</comment>
<feature type="binding site" evidence="9">
    <location>
        <position position="184"/>
    </location>
    <ligand>
        <name>1-deoxy-D-xylulose 5-phosphate</name>
        <dbReference type="ChEBI" id="CHEBI:57792"/>
    </ligand>
</feature>
<evidence type="ECO:0000256" key="2">
    <source>
        <dbReference type="ARBA" id="ARBA00006825"/>
    </source>
</evidence>
<keyword evidence="13" id="KW-0413">Isomerase</keyword>